<protein>
    <recommendedName>
        <fullName evidence="1">Reverse transcriptase zinc-binding domain-containing protein</fullName>
    </recommendedName>
</protein>
<keyword evidence="3" id="KW-1185">Reference proteome</keyword>
<name>A0AA35Z519_LACSI</name>
<evidence type="ECO:0000313" key="2">
    <source>
        <dbReference type="EMBL" id="CAI9285502.1"/>
    </source>
</evidence>
<dbReference type="EMBL" id="OX465081">
    <property type="protein sequence ID" value="CAI9285502.1"/>
    <property type="molecule type" value="Genomic_DNA"/>
</dbReference>
<proteinExistence type="predicted"/>
<gene>
    <name evidence="2" type="ORF">LSALG_LOCUS24965</name>
</gene>
<dbReference type="PANTHER" id="PTHR33116">
    <property type="entry name" value="REVERSE TRANSCRIPTASE ZINC-BINDING DOMAIN-CONTAINING PROTEIN-RELATED-RELATED"/>
    <property type="match status" value="1"/>
</dbReference>
<organism evidence="2 3">
    <name type="scientific">Lactuca saligna</name>
    <name type="common">Willowleaf lettuce</name>
    <dbReference type="NCBI Taxonomy" id="75948"/>
    <lineage>
        <taxon>Eukaryota</taxon>
        <taxon>Viridiplantae</taxon>
        <taxon>Streptophyta</taxon>
        <taxon>Embryophyta</taxon>
        <taxon>Tracheophyta</taxon>
        <taxon>Spermatophyta</taxon>
        <taxon>Magnoliopsida</taxon>
        <taxon>eudicotyledons</taxon>
        <taxon>Gunneridae</taxon>
        <taxon>Pentapetalae</taxon>
        <taxon>asterids</taxon>
        <taxon>campanulids</taxon>
        <taxon>Asterales</taxon>
        <taxon>Asteraceae</taxon>
        <taxon>Cichorioideae</taxon>
        <taxon>Cichorieae</taxon>
        <taxon>Lactucinae</taxon>
        <taxon>Lactuca</taxon>
    </lineage>
</organism>
<dbReference type="AlphaFoldDB" id="A0AA35Z519"/>
<dbReference type="Pfam" id="PF13966">
    <property type="entry name" value="zf-RVT"/>
    <property type="match status" value="1"/>
</dbReference>
<dbReference type="PANTHER" id="PTHR33116:SF79">
    <property type="entry name" value="REVERSE TRANSCRIPTASE DOMAIN, ZINC FINGER, CCHC-TYPE-RELATED"/>
    <property type="match status" value="1"/>
</dbReference>
<reference evidence="2" key="1">
    <citation type="submission" date="2023-04" db="EMBL/GenBank/DDBJ databases">
        <authorList>
            <person name="Vijverberg K."/>
            <person name="Xiong W."/>
            <person name="Schranz E."/>
        </authorList>
    </citation>
    <scope>NUCLEOTIDE SEQUENCE</scope>
</reference>
<dbReference type="InterPro" id="IPR026960">
    <property type="entry name" value="RVT-Znf"/>
</dbReference>
<sequence length="372" mass="42599">MDPVLLSPLSSYCPRPIFQTHISKTLAWILKSVILWVKEGKSRELLLRQSLLEEFSIPLYLIGSCQPLLAAAIPVMSLSSSSIHSLDLNKTISNSDLSGCNSSSDDYSSTNEINSTIRIGNEVGFQIDRDDDLVRRGIAGDGNQRSSNEYYDLKHQGDWGIAQSRLVNLSQSLKVGFRFKPNSKGIYTVNSLRRMVDLKINQYKGPLICWSKSLPLQVKCFIWRAAMERIPVADALAQRGIMVQNTTCSLYGTCDESTNHLLIGCEFSNTIRDWIFRWCGIQYRPFGNVRDLIDFAETWGNYPKKRHLLSMIVYSTIWSIWLTRNDIIFKKIGVNPTKTTDSIIAQTFEWNKHRRNGMESWMEWSCYPFSFF</sequence>
<dbReference type="Proteomes" id="UP001177003">
    <property type="component" value="Chromosome 5"/>
</dbReference>
<accession>A0AA35Z519</accession>
<evidence type="ECO:0000259" key="1">
    <source>
        <dbReference type="Pfam" id="PF13966"/>
    </source>
</evidence>
<evidence type="ECO:0000313" key="3">
    <source>
        <dbReference type="Proteomes" id="UP001177003"/>
    </source>
</evidence>
<feature type="domain" description="Reverse transcriptase zinc-binding" evidence="1">
    <location>
        <begin position="206"/>
        <end position="270"/>
    </location>
</feature>